<dbReference type="PANTHER" id="PTHR38457">
    <property type="entry name" value="REGULATOR ABRB-RELATED"/>
    <property type="match status" value="1"/>
</dbReference>
<feature type="transmembrane region" description="Helical" evidence="1">
    <location>
        <begin position="176"/>
        <end position="196"/>
    </location>
</feature>
<reference evidence="2 3" key="1">
    <citation type="submission" date="2019-02" db="EMBL/GenBank/DDBJ databases">
        <title>Closed genome of Sporomusa termitida DSM 4440.</title>
        <authorList>
            <person name="Poehlein A."/>
            <person name="Daniel R."/>
        </authorList>
    </citation>
    <scope>NUCLEOTIDE SEQUENCE [LARGE SCALE GENOMIC DNA]</scope>
    <source>
        <strain evidence="2 3">DSM 4440</strain>
    </source>
</reference>
<evidence type="ECO:0000256" key="1">
    <source>
        <dbReference type="SAM" id="Phobius"/>
    </source>
</evidence>
<dbReference type="AlphaFoldDB" id="A0A517DRL7"/>
<keyword evidence="1" id="KW-1133">Transmembrane helix</keyword>
<feature type="transmembrane region" description="Helical" evidence="1">
    <location>
        <begin position="60"/>
        <end position="78"/>
    </location>
</feature>
<dbReference type="PANTHER" id="PTHR38457:SF1">
    <property type="entry name" value="REGULATOR ABRB-RELATED"/>
    <property type="match status" value="1"/>
</dbReference>
<evidence type="ECO:0000313" key="3">
    <source>
        <dbReference type="Proteomes" id="UP000320776"/>
    </source>
</evidence>
<feature type="transmembrane region" description="Helical" evidence="1">
    <location>
        <begin position="6"/>
        <end position="39"/>
    </location>
</feature>
<dbReference type="NCBIfam" id="TIGR03082">
    <property type="entry name" value="Gneg_AbrB_dup"/>
    <property type="match status" value="2"/>
</dbReference>
<evidence type="ECO:0000313" key="2">
    <source>
        <dbReference type="EMBL" id="QDR80005.1"/>
    </source>
</evidence>
<feature type="transmembrane region" description="Helical" evidence="1">
    <location>
        <begin position="324"/>
        <end position="342"/>
    </location>
</feature>
<keyword evidence="1" id="KW-0472">Membrane</keyword>
<dbReference type="Proteomes" id="UP000320776">
    <property type="component" value="Chromosome"/>
</dbReference>
<organism evidence="2 3">
    <name type="scientific">Sporomusa termitida</name>
    <dbReference type="NCBI Taxonomy" id="2377"/>
    <lineage>
        <taxon>Bacteria</taxon>
        <taxon>Bacillati</taxon>
        <taxon>Bacillota</taxon>
        <taxon>Negativicutes</taxon>
        <taxon>Selenomonadales</taxon>
        <taxon>Sporomusaceae</taxon>
        <taxon>Sporomusa</taxon>
    </lineage>
</organism>
<dbReference type="KEGG" id="sted:SPTER_13140"/>
<dbReference type="InterPro" id="IPR007820">
    <property type="entry name" value="AbrB_fam"/>
</dbReference>
<name>A0A517DRL7_9FIRM</name>
<gene>
    <name evidence="2" type="ORF">SPTER_13140</name>
</gene>
<dbReference type="OrthoDB" id="5460360at2"/>
<keyword evidence="1" id="KW-0812">Transmembrane</keyword>
<feature type="transmembrane region" description="Helical" evidence="1">
    <location>
        <begin position="146"/>
        <end position="164"/>
    </location>
</feature>
<dbReference type="GO" id="GO:0016020">
    <property type="term" value="C:membrane"/>
    <property type="evidence" value="ECO:0007669"/>
    <property type="project" value="InterPro"/>
</dbReference>
<keyword evidence="3" id="KW-1185">Reference proteome</keyword>
<dbReference type="EMBL" id="CP036259">
    <property type="protein sequence ID" value="QDR80005.1"/>
    <property type="molecule type" value="Genomic_DNA"/>
</dbReference>
<feature type="transmembrane region" description="Helical" evidence="1">
    <location>
        <begin position="84"/>
        <end position="102"/>
    </location>
</feature>
<feature type="transmembrane region" description="Helical" evidence="1">
    <location>
        <begin position="261"/>
        <end position="283"/>
    </location>
</feature>
<proteinExistence type="predicted"/>
<dbReference type="InterPro" id="IPR017516">
    <property type="entry name" value="AbrB_dup"/>
</dbReference>
<dbReference type="RefSeq" id="WP_144349577.1">
    <property type="nucleotide sequence ID" value="NZ_CP036259.1"/>
</dbReference>
<dbReference type="PIRSF" id="PIRSF038991">
    <property type="entry name" value="Protein_AbrB"/>
    <property type="match status" value="1"/>
</dbReference>
<sequence>MYKQSLPLFFLAVLGGYLFSISHIPLPWTLGPLVTAVVWKVITKKEVYWPKKLRNTGMVFLGYLLGSPFTPAVAQQVLYQLPLMLAITLVLITLCLGTGYIANRFVGIGTANSVIGSIPGGLSQMSIICEETGGTDVSVVTLMQTVRVITVVFTVPLLALHGLSDKVTAASRLATSISPGEIPALAVFAVTILLLIKLCQRIHLPNTYVIAPILGTACLVLAGVPAPALPVTVIALAQVVIGIRMGIDIDFSSLPNWQKIAASSLVSVLAVILLLLGFAFIISSFYSIPLVTAFISMAPGGMSEMGLIALAANADLPTVVAFQLFRLLFILIVCVPVARWWLHKHSHRCT</sequence>
<accession>A0A517DRL7</accession>
<protein>
    <submittedName>
        <fullName evidence="2">Membrane protein AbrB duplication</fullName>
    </submittedName>
</protein>
<dbReference type="GO" id="GO:0010468">
    <property type="term" value="P:regulation of gene expression"/>
    <property type="evidence" value="ECO:0007669"/>
    <property type="project" value="InterPro"/>
</dbReference>
<dbReference type="Pfam" id="PF05145">
    <property type="entry name" value="AbrB"/>
    <property type="match status" value="1"/>
</dbReference>
<feature type="transmembrane region" description="Helical" evidence="1">
    <location>
        <begin position="208"/>
        <end position="241"/>
    </location>
</feature>